<dbReference type="AlphaFoldDB" id="A0A1D1Z090"/>
<feature type="domain" description="Poor homologous synapsis 1 PH" evidence="1">
    <location>
        <begin position="66"/>
        <end position="202"/>
    </location>
</feature>
<gene>
    <name evidence="2" type="primary">hemH_9</name>
    <name evidence="2" type="ORF">g.63637</name>
</gene>
<dbReference type="Pfam" id="PF25349">
    <property type="entry name" value="PH_PHS1"/>
    <property type="match status" value="1"/>
</dbReference>
<reference evidence="2" key="1">
    <citation type="submission" date="2015-07" db="EMBL/GenBank/DDBJ databases">
        <title>Transcriptome Assembly of Anthurium amnicola.</title>
        <authorList>
            <person name="Suzuki J."/>
        </authorList>
    </citation>
    <scope>NUCLEOTIDE SEQUENCE</scope>
</reference>
<evidence type="ECO:0000313" key="2">
    <source>
        <dbReference type="EMBL" id="JAT60320.1"/>
    </source>
</evidence>
<accession>A0A1D1Z090</accession>
<feature type="non-terminal residue" evidence="2">
    <location>
        <position position="336"/>
    </location>
</feature>
<name>A0A1D1Z090_9ARAE</name>
<sequence>RPRGPSLPHTSPPLLFKPRCPAHLPLFSLSLCSLTQRMVAVAGPAALMAKECSGAGAGAAFPCWGEKWEVEFSRFFNFPSRSSYSFVSLCLKPLPKGKTRAKGTWLTASSPALLQLARSSAGFVPILSVHVLGRMLEEHFMSNLNISWPQVSCASECPTRGSRVIFFSYRDSSSQIQKFAVRFRASSMVQHFLNSVKECSSEIVDFGLPGSDFRCENSTPSDLDSLNGLQYRVDEESSFGEHVTPCVPELPVLTLTGEESKNCLQPLPANDIETFSTLPPSFTELLIQCSNEIAQQTPAAGDFCIDQNLEQHTLSSLNAVCVDGVLNAVEQQMLVG</sequence>
<evidence type="ECO:0000259" key="1">
    <source>
        <dbReference type="Pfam" id="PF25349"/>
    </source>
</evidence>
<proteinExistence type="predicted"/>
<protein>
    <submittedName>
        <fullName evidence="2">Ferrochelatase</fullName>
    </submittedName>
</protein>
<organism evidence="2">
    <name type="scientific">Anthurium amnicola</name>
    <dbReference type="NCBI Taxonomy" id="1678845"/>
    <lineage>
        <taxon>Eukaryota</taxon>
        <taxon>Viridiplantae</taxon>
        <taxon>Streptophyta</taxon>
        <taxon>Embryophyta</taxon>
        <taxon>Tracheophyta</taxon>
        <taxon>Spermatophyta</taxon>
        <taxon>Magnoliopsida</taxon>
        <taxon>Liliopsida</taxon>
        <taxon>Araceae</taxon>
        <taxon>Pothoideae</taxon>
        <taxon>Potheae</taxon>
        <taxon>Anthurium</taxon>
    </lineage>
</organism>
<feature type="non-terminal residue" evidence="2">
    <location>
        <position position="1"/>
    </location>
</feature>
<dbReference type="EMBL" id="GDJX01007616">
    <property type="protein sequence ID" value="JAT60320.1"/>
    <property type="molecule type" value="Transcribed_RNA"/>
</dbReference>
<dbReference type="InterPro" id="IPR057619">
    <property type="entry name" value="PH_PHS1"/>
</dbReference>